<dbReference type="OrthoDB" id="5419162at2759"/>
<dbReference type="GeneID" id="27701175"/>
<dbReference type="Pfam" id="PF10346">
    <property type="entry name" value="Con-6"/>
    <property type="match status" value="1"/>
</dbReference>
<dbReference type="InterPro" id="IPR018824">
    <property type="entry name" value="Conidiation-specific_6"/>
</dbReference>
<dbReference type="Proteomes" id="UP000053789">
    <property type="component" value="Unassembled WGS sequence"/>
</dbReference>
<gene>
    <name evidence="2" type="ORF">Z519_08247</name>
</gene>
<dbReference type="AlphaFoldDB" id="A0A0D2EMV4"/>
<reference evidence="2" key="1">
    <citation type="submission" date="2015-01" db="EMBL/GenBank/DDBJ databases">
        <title>The Genome Sequence of Cladophialophora bantiana CBS 173.52.</title>
        <authorList>
            <consortium name="The Broad Institute Genomics Platform"/>
            <person name="Cuomo C."/>
            <person name="de Hoog S."/>
            <person name="Gorbushina A."/>
            <person name="Stielow B."/>
            <person name="Teixiera M."/>
            <person name="Abouelleil A."/>
            <person name="Chapman S.B."/>
            <person name="Priest M."/>
            <person name="Young S.K."/>
            <person name="Wortman J."/>
            <person name="Nusbaum C."/>
            <person name="Birren B."/>
        </authorList>
    </citation>
    <scope>NUCLEOTIDE SEQUENCE [LARGE SCALE GENOMIC DNA]</scope>
    <source>
        <strain evidence="2">CBS 173.52</strain>
    </source>
</reference>
<proteinExistence type="predicted"/>
<dbReference type="RefSeq" id="XP_016618020.1">
    <property type="nucleotide sequence ID" value="XM_016765975.1"/>
</dbReference>
<feature type="compositionally biased region" description="Basic and acidic residues" evidence="1">
    <location>
        <begin position="1"/>
        <end position="30"/>
    </location>
</feature>
<feature type="region of interest" description="Disordered" evidence="1">
    <location>
        <begin position="1"/>
        <end position="79"/>
    </location>
</feature>
<protein>
    <recommendedName>
        <fullName evidence="4">Conidiation protein 6</fullName>
    </recommendedName>
</protein>
<evidence type="ECO:0000313" key="2">
    <source>
        <dbReference type="EMBL" id="KIW91351.1"/>
    </source>
</evidence>
<keyword evidence="3" id="KW-1185">Reference proteome</keyword>
<organism evidence="2 3">
    <name type="scientific">Cladophialophora bantiana (strain ATCC 10958 / CBS 173.52 / CDC B-1940 / NIH 8579)</name>
    <name type="common">Xylohypha bantiana</name>
    <dbReference type="NCBI Taxonomy" id="1442370"/>
    <lineage>
        <taxon>Eukaryota</taxon>
        <taxon>Fungi</taxon>
        <taxon>Dikarya</taxon>
        <taxon>Ascomycota</taxon>
        <taxon>Pezizomycotina</taxon>
        <taxon>Eurotiomycetes</taxon>
        <taxon>Chaetothyriomycetidae</taxon>
        <taxon>Chaetothyriales</taxon>
        <taxon>Herpotrichiellaceae</taxon>
        <taxon>Cladophialophora</taxon>
    </lineage>
</organism>
<dbReference type="EMBL" id="KN846991">
    <property type="protein sequence ID" value="KIW91351.1"/>
    <property type="molecule type" value="Genomic_DNA"/>
</dbReference>
<accession>A0A0D2EMV4</accession>
<evidence type="ECO:0008006" key="4">
    <source>
        <dbReference type="Google" id="ProtNLM"/>
    </source>
</evidence>
<dbReference type="HOGENOM" id="CLU_2605825_0_0_1"/>
<evidence type="ECO:0000256" key="1">
    <source>
        <dbReference type="SAM" id="MobiDB-lite"/>
    </source>
</evidence>
<dbReference type="VEuPathDB" id="FungiDB:Z519_08247"/>
<name>A0A0D2EMV4_CLAB1</name>
<feature type="compositionally biased region" description="Basic and acidic residues" evidence="1">
    <location>
        <begin position="42"/>
        <end position="52"/>
    </location>
</feature>
<evidence type="ECO:0000313" key="3">
    <source>
        <dbReference type="Proteomes" id="UP000053789"/>
    </source>
</evidence>
<sequence length="79" mass="8806">MHRTEPEGTRRESHRIAEGPDLENVKRADSFARTLSNPNTSEEAKQHAREALENEFQDAPHVSDEGGKDPATVARDLKA</sequence>